<evidence type="ECO:0000313" key="10">
    <source>
        <dbReference type="EMBL" id="PLS03674.1"/>
    </source>
</evidence>
<dbReference type="PANTHER" id="PTHR34582">
    <property type="entry name" value="UPF0702 TRANSMEMBRANE PROTEIN YCAP"/>
    <property type="match status" value="1"/>
</dbReference>
<name>A0A2N5HDT0_9BACI</name>
<keyword evidence="5 7" id="KW-1133">Transmembrane helix</keyword>
<dbReference type="OrthoDB" id="1076133at2"/>
<feature type="domain" description="YetF C-terminal" evidence="8">
    <location>
        <begin position="79"/>
        <end position="213"/>
    </location>
</feature>
<comment type="caution">
    <text evidence="10">The sequence shown here is derived from an EMBL/GenBank/DDBJ whole genome shotgun (WGS) entry which is preliminary data.</text>
</comment>
<evidence type="ECO:0000256" key="4">
    <source>
        <dbReference type="ARBA" id="ARBA00022692"/>
    </source>
</evidence>
<dbReference type="Proteomes" id="UP000234950">
    <property type="component" value="Unassembled WGS sequence"/>
</dbReference>
<proteinExistence type="inferred from homology"/>
<comment type="similarity">
    <text evidence="2">Belongs to the UPF0702 family.</text>
</comment>
<gene>
    <name evidence="10" type="ORF">CVD27_13455</name>
</gene>
<dbReference type="PANTHER" id="PTHR34582:SF5">
    <property type="entry name" value="UPF0702 TRANSMEMBRANE PROTEIN YETF"/>
    <property type="match status" value="1"/>
</dbReference>
<organism evidence="10 11">
    <name type="scientific">Neobacillus cucumis</name>
    <dbReference type="NCBI Taxonomy" id="1740721"/>
    <lineage>
        <taxon>Bacteria</taxon>
        <taxon>Bacillati</taxon>
        <taxon>Bacillota</taxon>
        <taxon>Bacilli</taxon>
        <taxon>Bacillales</taxon>
        <taxon>Bacillaceae</taxon>
        <taxon>Neobacillus</taxon>
    </lineage>
</organism>
<keyword evidence="11" id="KW-1185">Reference proteome</keyword>
<protein>
    <submittedName>
        <fullName evidence="10">DUF421 domain-containing protein</fullName>
    </submittedName>
</protein>
<evidence type="ECO:0000256" key="5">
    <source>
        <dbReference type="ARBA" id="ARBA00022989"/>
    </source>
</evidence>
<keyword evidence="6 7" id="KW-0472">Membrane</keyword>
<dbReference type="AlphaFoldDB" id="A0A2N5HDT0"/>
<comment type="subcellular location">
    <subcellularLocation>
        <location evidence="1">Cell membrane</location>
        <topology evidence="1">Multi-pass membrane protein</topology>
    </subcellularLocation>
</comment>
<evidence type="ECO:0000256" key="3">
    <source>
        <dbReference type="ARBA" id="ARBA00022475"/>
    </source>
</evidence>
<evidence type="ECO:0000313" key="11">
    <source>
        <dbReference type="Proteomes" id="UP000234950"/>
    </source>
</evidence>
<feature type="transmembrane region" description="Helical" evidence="7">
    <location>
        <begin position="6"/>
        <end position="24"/>
    </location>
</feature>
<evidence type="ECO:0000259" key="9">
    <source>
        <dbReference type="Pfam" id="PF20730"/>
    </source>
</evidence>
<feature type="transmembrane region" description="Helical" evidence="7">
    <location>
        <begin position="57"/>
        <end position="77"/>
    </location>
</feature>
<evidence type="ECO:0000256" key="1">
    <source>
        <dbReference type="ARBA" id="ARBA00004651"/>
    </source>
</evidence>
<sequence length="224" mass="25559">MYLEIALELVVGFLTLLVVLKLLGKIQFSQITPFDFITGLVLGNIVGDAVFDHKIGSLEIIFSVVIWGLLIYIVEFLTQKSIWLRSIFEGQPTLLIKNGQILYKNLKKNHVDLNQLQQLLRKKGYFSIYEAEYVILERDGQISVAPKHDFGAPTKKDLNIPVKQVNLPFALIMDGKVIDDNLAQAGLDEEWLNKQLIQKNINSYKEIFYAEWQEGSGLNISKYN</sequence>
<feature type="transmembrane region" description="Helical" evidence="7">
    <location>
        <begin position="31"/>
        <end position="51"/>
    </location>
</feature>
<evidence type="ECO:0000256" key="7">
    <source>
        <dbReference type="SAM" id="Phobius"/>
    </source>
</evidence>
<evidence type="ECO:0000256" key="2">
    <source>
        <dbReference type="ARBA" id="ARBA00006448"/>
    </source>
</evidence>
<feature type="domain" description="YetF-like N-terminal transmembrane" evidence="9">
    <location>
        <begin position="2"/>
        <end position="77"/>
    </location>
</feature>
<dbReference type="GO" id="GO:0005886">
    <property type="term" value="C:plasma membrane"/>
    <property type="evidence" value="ECO:0007669"/>
    <property type="project" value="UniProtKB-SubCell"/>
</dbReference>
<dbReference type="InterPro" id="IPR023090">
    <property type="entry name" value="UPF0702_alpha/beta_dom_sf"/>
</dbReference>
<dbReference type="Pfam" id="PF20730">
    <property type="entry name" value="YetF_N"/>
    <property type="match status" value="1"/>
</dbReference>
<dbReference type="InterPro" id="IPR007353">
    <property type="entry name" value="DUF421"/>
</dbReference>
<dbReference type="Pfam" id="PF04239">
    <property type="entry name" value="DUF421"/>
    <property type="match status" value="1"/>
</dbReference>
<evidence type="ECO:0000259" key="8">
    <source>
        <dbReference type="Pfam" id="PF04239"/>
    </source>
</evidence>
<reference evidence="10 11" key="1">
    <citation type="submission" date="2017-11" db="EMBL/GenBank/DDBJ databases">
        <title>Comparitive Functional Genomics of Dry Heat Resistant strains isolated from the Viking Spacecraft.</title>
        <authorList>
            <person name="Seuylemezian A."/>
            <person name="Cooper K."/>
            <person name="Vaishampayan P."/>
        </authorList>
    </citation>
    <scope>NUCLEOTIDE SEQUENCE [LARGE SCALE GENOMIC DNA]</scope>
    <source>
        <strain evidence="10 11">V32-6</strain>
    </source>
</reference>
<dbReference type="EMBL" id="PGVE01000052">
    <property type="protein sequence ID" value="PLS03674.1"/>
    <property type="molecule type" value="Genomic_DNA"/>
</dbReference>
<dbReference type="Gene3D" id="3.30.240.20">
    <property type="entry name" value="bsu07140 like domains"/>
    <property type="match status" value="2"/>
</dbReference>
<keyword evidence="4 7" id="KW-0812">Transmembrane</keyword>
<dbReference type="InterPro" id="IPR048454">
    <property type="entry name" value="YetF_N"/>
</dbReference>
<evidence type="ECO:0000256" key="6">
    <source>
        <dbReference type="ARBA" id="ARBA00023136"/>
    </source>
</evidence>
<accession>A0A2N5HDT0</accession>
<dbReference type="RefSeq" id="WP_101648421.1">
    <property type="nucleotide sequence ID" value="NZ_PGVE01000052.1"/>
</dbReference>
<keyword evidence="3" id="KW-1003">Cell membrane</keyword>